<organism evidence="2 3">
    <name type="scientific">Jannaschia faecimaris</name>
    <dbReference type="NCBI Taxonomy" id="1244108"/>
    <lineage>
        <taxon>Bacteria</taxon>
        <taxon>Pseudomonadati</taxon>
        <taxon>Pseudomonadota</taxon>
        <taxon>Alphaproteobacteria</taxon>
        <taxon>Rhodobacterales</taxon>
        <taxon>Roseobacteraceae</taxon>
        <taxon>Jannaschia</taxon>
    </lineage>
</organism>
<reference evidence="3" key="1">
    <citation type="submission" date="2016-10" db="EMBL/GenBank/DDBJ databases">
        <authorList>
            <person name="Varghese N."/>
            <person name="Submissions S."/>
        </authorList>
    </citation>
    <scope>NUCLEOTIDE SEQUENCE [LARGE SCALE GENOMIC DNA]</scope>
    <source>
        <strain evidence="3">DSM 100420</strain>
    </source>
</reference>
<feature type="transmembrane region" description="Helical" evidence="1">
    <location>
        <begin position="277"/>
        <end position="305"/>
    </location>
</feature>
<gene>
    <name evidence="2" type="ORF">SAMN05444004_12158</name>
</gene>
<dbReference type="AlphaFoldDB" id="A0A1H3U1W3"/>
<name>A0A1H3U1W3_9RHOB</name>
<feature type="transmembrane region" description="Helical" evidence="1">
    <location>
        <begin position="18"/>
        <end position="39"/>
    </location>
</feature>
<evidence type="ECO:0000256" key="1">
    <source>
        <dbReference type="SAM" id="Phobius"/>
    </source>
</evidence>
<dbReference type="STRING" id="1244108.SAMN05444004_12158"/>
<proteinExistence type="predicted"/>
<keyword evidence="1" id="KW-0812">Transmembrane</keyword>
<dbReference type="InterPro" id="IPR010295">
    <property type="entry name" value="DUF898"/>
</dbReference>
<sequence length="392" mass="42942">MVAADHLPARMSGTRTDLLVLVLKTTGLTVLTLGLYSFWARTRIRRWLWSSLQIDGLPFEYAGRPLEKLMGFVIAAVIVAVYLGLVVMLLIFASLNLTGEATLGTVVAFGLLLPVFWFSVYRGQRYLLNHTRWRGIAFSMVPGAGGYAVRAVLWSLGAVLTAGLLIPLRTHRLWKYRAERTLYGDVPFAFDTPAGALYPLFAPVLACAYVSAIFIGMAQYGFSYAPVGLVLTLPALGVFWIRWRVKSFGILASGLRLGDEVVIRMNLSTWRVIGIHLLGWILTGMLMLAAFVGLLFAFGFFAAGATVNFDLELLSEASPYLIAAVLVLFFLTFFVLRGALKIAMVSFPLFRHGAATMVVGNPTEISRVQHGEKAHMADADGFANLFDMGSGI</sequence>
<feature type="transmembrane region" description="Helical" evidence="1">
    <location>
        <begin position="155"/>
        <end position="174"/>
    </location>
</feature>
<feature type="transmembrane region" description="Helical" evidence="1">
    <location>
        <begin position="69"/>
        <end position="95"/>
    </location>
</feature>
<evidence type="ECO:0000313" key="3">
    <source>
        <dbReference type="Proteomes" id="UP000198914"/>
    </source>
</evidence>
<keyword evidence="1" id="KW-0472">Membrane</keyword>
<feature type="transmembrane region" description="Helical" evidence="1">
    <location>
        <begin position="101"/>
        <end position="121"/>
    </location>
</feature>
<dbReference type="Pfam" id="PF05987">
    <property type="entry name" value="DUF898"/>
    <property type="match status" value="1"/>
</dbReference>
<feature type="transmembrane region" description="Helical" evidence="1">
    <location>
        <begin position="317"/>
        <end position="336"/>
    </location>
</feature>
<accession>A0A1H3U1W3</accession>
<feature type="transmembrane region" description="Helical" evidence="1">
    <location>
        <begin position="195"/>
        <end position="215"/>
    </location>
</feature>
<dbReference type="Proteomes" id="UP000198914">
    <property type="component" value="Unassembled WGS sequence"/>
</dbReference>
<evidence type="ECO:0008006" key="4">
    <source>
        <dbReference type="Google" id="ProtNLM"/>
    </source>
</evidence>
<feature type="transmembrane region" description="Helical" evidence="1">
    <location>
        <begin position="221"/>
        <end position="241"/>
    </location>
</feature>
<dbReference type="OrthoDB" id="7462354at2"/>
<dbReference type="EMBL" id="FNPX01000021">
    <property type="protein sequence ID" value="SDZ56061.1"/>
    <property type="molecule type" value="Genomic_DNA"/>
</dbReference>
<evidence type="ECO:0000313" key="2">
    <source>
        <dbReference type="EMBL" id="SDZ56061.1"/>
    </source>
</evidence>
<keyword evidence="3" id="KW-1185">Reference proteome</keyword>
<keyword evidence="1" id="KW-1133">Transmembrane helix</keyword>
<protein>
    <recommendedName>
        <fullName evidence="4">DUF898 domain-containing protein</fullName>
    </recommendedName>
</protein>